<feature type="binding site" evidence="9">
    <location>
        <position position="51"/>
    </location>
    <ligand>
        <name>FAD</name>
        <dbReference type="ChEBI" id="CHEBI:57692"/>
    </ligand>
</feature>
<evidence type="ECO:0000256" key="1">
    <source>
        <dbReference type="ARBA" id="ARBA00007532"/>
    </source>
</evidence>
<feature type="domain" description="Pyridine nucleotide-disulphide oxidoreductase dimerisation" evidence="12">
    <location>
        <begin position="344"/>
        <end position="449"/>
    </location>
</feature>
<name>A0A7U4M149_9BACT</name>
<keyword evidence="3 9" id="KW-0274">FAD</keyword>
<dbReference type="FunFam" id="3.30.390.30:FF:000001">
    <property type="entry name" value="Dihydrolipoyl dehydrogenase"/>
    <property type="match status" value="1"/>
</dbReference>
<evidence type="ECO:0000256" key="2">
    <source>
        <dbReference type="ARBA" id="ARBA00022630"/>
    </source>
</evidence>
<keyword evidence="9" id="KW-0547">Nucleotide-binding</keyword>
<keyword evidence="9" id="KW-0520">NAD</keyword>
<dbReference type="PIRSF" id="PIRSF000350">
    <property type="entry name" value="Mercury_reductase_MerA"/>
    <property type="match status" value="1"/>
</dbReference>
<feature type="binding site" evidence="9">
    <location>
        <begin position="177"/>
        <end position="184"/>
    </location>
    <ligand>
        <name>NAD(+)</name>
        <dbReference type="ChEBI" id="CHEBI:57540"/>
    </ligand>
</feature>
<evidence type="ECO:0000256" key="7">
    <source>
        <dbReference type="ARBA" id="ARBA00023284"/>
    </source>
</evidence>
<evidence type="ECO:0000259" key="13">
    <source>
        <dbReference type="Pfam" id="PF07992"/>
    </source>
</evidence>
<dbReference type="InterPro" id="IPR001100">
    <property type="entry name" value="Pyr_nuc-diS_OxRdtase"/>
</dbReference>
<dbReference type="PANTHER" id="PTHR43014:SF4">
    <property type="entry name" value="PYRIDINE NUCLEOTIDE-DISULFIDE OXIDOREDUCTASE RCLA-RELATED"/>
    <property type="match status" value="1"/>
</dbReference>
<dbReference type="InterPro" id="IPR004099">
    <property type="entry name" value="Pyr_nucl-diS_OxRdtase_dimer"/>
</dbReference>
<evidence type="ECO:0000256" key="4">
    <source>
        <dbReference type="ARBA" id="ARBA00022857"/>
    </source>
</evidence>
<dbReference type="InterPro" id="IPR012999">
    <property type="entry name" value="Pyr_OxRdtase_I_AS"/>
</dbReference>
<dbReference type="AlphaFoldDB" id="A0A7U4M149"/>
<keyword evidence="5 11" id="KW-0560">Oxidoreductase</keyword>
<dbReference type="GO" id="GO:0003955">
    <property type="term" value="F:NAD(P)H dehydrogenase (quinone) activity"/>
    <property type="evidence" value="ECO:0007669"/>
    <property type="project" value="TreeGrafter"/>
</dbReference>
<evidence type="ECO:0000313" key="15">
    <source>
        <dbReference type="Proteomes" id="UP000034444"/>
    </source>
</evidence>
<evidence type="ECO:0000256" key="3">
    <source>
        <dbReference type="ARBA" id="ARBA00022827"/>
    </source>
</evidence>
<dbReference type="Pfam" id="PF02852">
    <property type="entry name" value="Pyr_redox_dim"/>
    <property type="match status" value="1"/>
</dbReference>
<dbReference type="GO" id="GO:0050660">
    <property type="term" value="F:flavin adenine dinucleotide binding"/>
    <property type="evidence" value="ECO:0007669"/>
    <property type="project" value="TreeGrafter"/>
</dbReference>
<feature type="active site" description="Proton acceptor" evidence="8">
    <location>
        <position position="440"/>
    </location>
</feature>
<evidence type="ECO:0000256" key="9">
    <source>
        <dbReference type="PIRSR" id="PIRSR000350-3"/>
    </source>
</evidence>
<dbReference type="InterPro" id="IPR016156">
    <property type="entry name" value="FAD/NAD-linked_Rdtase_dimer_sf"/>
</dbReference>
<feature type="disulfide bond" description="Redox-active" evidence="10">
    <location>
        <begin position="42"/>
        <end position="47"/>
    </location>
</feature>
<feature type="binding site" evidence="9">
    <location>
        <position position="200"/>
    </location>
    <ligand>
        <name>NAD(+)</name>
        <dbReference type="ChEBI" id="CHEBI:57540"/>
    </ligand>
</feature>
<dbReference type="Gene3D" id="3.50.50.60">
    <property type="entry name" value="FAD/NAD(P)-binding domain"/>
    <property type="match status" value="2"/>
</dbReference>
<dbReference type="Gene3D" id="3.30.390.30">
    <property type="match status" value="1"/>
</dbReference>
<dbReference type="SUPFAM" id="SSF55424">
    <property type="entry name" value="FAD/NAD-linked reductases, dimerisation (C-terminal) domain"/>
    <property type="match status" value="1"/>
</dbReference>
<keyword evidence="6" id="KW-1015">Disulfide bond</keyword>
<protein>
    <submittedName>
        <fullName evidence="14">Pyruvate dehydrogenase</fullName>
    </submittedName>
</protein>
<dbReference type="GO" id="GO:0016668">
    <property type="term" value="F:oxidoreductase activity, acting on a sulfur group of donors, NAD(P) as acceptor"/>
    <property type="evidence" value="ECO:0007669"/>
    <property type="project" value="InterPro"/>
</dbReference>
<evidence type="ECO:0000256" key="10">
    <source>
        <dbReference type="PIRSR" id="PIRSR000350-4"/>
    </source>
</evidence>
<feature type="domain" description="FAD/NAD(P)-binding" evidence="13">
    <location>
        <begin position="4"/>
        <end position="322"/>
    </location>
</feature>
<evidence type="ECO:0000259" key="12">
    <source>
        <dbReference type="Pfam" id="PF02852"/>
    </source>
</evidence>
<dbReference type="Pfam" id="PF07992">
    <property type="entry name" value="Pyr_redox_2"/>
    <property type="match status" value="1"/>
</dbReference>
<evidence type="ECO:0000256" key="6">
    <source>
        <dbReference type="ARBA" id="ARBA00023157"/>
    </source>
</evidence>
<proteinExistence type="inferred from homology"/>
<feature type="binding site" evidence="9">
    <location>
        <position position="307"/>
    </location>
    <ligand>
        <name>FAD</name>
        <dbReference type="ChEBI" id="CHEBI:57692"/>
    </ligand>
</feature>
<keyword evidence="14" id="KW-0670">Pyruvate</keyword>
<feature type="binding site" evidence="9">
    <location>
        <position position="267"/>
    </location>
    <ligand>
        <name>NAD(+)</name>
        <dbReference type="ChEBI" id="CHEBI:57540"/>
    </ligand>
</feature>
<evidence type="ECO:0000256" key="8">
    <source>
        <dbReference type="PIRSR" id="PIRSR000350-2"/>
    </source>
</evidence>
<reference evidence="15" key="2">
    <citation type="journal article" date="2017" name="Stand. Genomic Sci.">
        <title>Complete genome sequence of the sulfur-oxidizing chemolithoautotrophic Sulfurovum lithotrophicum 42BKTT.</title>
        <authorList>
            <person name="Jeon W."/>
            <person name="Priscilla L."/>
            <person name="Park G."/>
            <person name="Lee H."/>
            <person name="Lee N."/>
            <person name="Lee D."/>
            <person name="Kwon H."/>
            <person name="Ahn I."/>
            <person name="Lee C."/>
            <person name="Lee H."/>
            <person name="Ahn J."/>
        </authorList>
    </citation>
    <scope>NUCLEOTIDE SEQUENCE [LARGE SCALE GENOMIC DNA]</scope>
    <source>
        <strain evidence="15">ATCC BAA-797 / 42BKT</strain>
    </source>
</reference>
<keyword evidence="7 11" id="KW-0676">Redox-active center</keyword>
<sequence length="464" mass="51272">MKKYDLVVIGAGPGGTPAAMAAAQFGKSVLLVDKRDAPGGECLFEGCIPSKVLENAANRFEIFKEMKAFHIDVEGKEQIHWEAVLEDKKQILKRRSMGAMKQMERFPNLEFRQGTARFTDMHTIDIDGEQIAFDHAIIATGAAAFLPPFEGEGVKNAWTNAEVFEKTELPKEITFIGAGAISCELVQMFNKLGTKCHMLERSERILKHIDEESAMVVQEKMIREGIDVQLNITFGKIEGEEGAFSVSYTQDGEAKVLETPYLLIATGRAANVEGLGLETVGVDFDRHGIHVDETLQTTQENIYAVGDCTVGPKFAHWATYEAGIAIHNIFAPMKHKTDMSKLSWVLFSDPQIASVGLSEADAQKLGMEVSVERYDYAVDARAQLDKAEEGFLKFVIEKKSGIIRGIQIVSEDASSLSGEASLIVANELKAMDVMKTIHPHPTLTESFGKLAQQIFFKSMMQSRR</sequence>
<dbReference type="InterPro" id="IPR023753">
    <property type="entry name" value="FAD/NAD-binding_dom"/>
</dbReference>
<gene>
    <name evidence="14" type="ORF">YH65_05865</name>
</gene>
<keyword evidence="15" id="KW-1185">Reference proteome</keyword>
<dbReference type="SUPFAM" id="SSF51905">
    <property type="entry name" value="FAD/NAD(P)-binding domain"/>
    <property type="match status" value="1"/>
</dbReference>
<dbReference type="Proteomes" id="UP000034444">
    <property type="component" value="Chromosome"/>
</dbReference>
<comment type="similarity">
    <text evidence="1 11">Belongs to the class-I pyridine nucleotide-disulfide oxidoreductase family.</text>
</comment>
<reference evidence="14 15" key="1">
    <citation type="submission" date="2015-04" db="EMBL/GenBank/DDBJ databases">
        <title>Complete genome sequence of Sulfurovum lithotrophicum ATCC BAA-797T.</title>
        <authorList>
            <person name="Ahn J."/>
            <person name="Park G."/>
            <person name="Jeon W."/>
            <person name="Jang Y."/>
            <person name="Jang M."/>
            <person name="Lee H."/>
            <person name="Lee H."/>
        </authorList>
    </citation>
    <scope>NUCLEOTIDE SEQUENCE [LARGE SCALE GENOMIC DNA]</scope>
    <source>
        <strain evidence="15">ATCC BAA-797 / 42BKT</strain>
    </source>
</reference>
<dbReference type="PROSITE" id="PS00076">
    <property type="entry name" value="PYRIDINE_REDOX_1"/>
    <property type="match status" value="1"/>
</dbReference>
<keyword evidence="4" id="KW-0521">NADP</keyword>
<dbReference type="InterPro" id="IPR036188">
    <property type="entry name" value="FAD/NAD-bd_sf"/>
</dbReference>
<keyword evidence="2 11" id="KW-0285">Flavoprotein</keyword>
<evidence type="ECO:0000256" key="5">
    <source>
        <dbReference type="ARBA" id="ARBA00023002"/>
    </source>
</evidence>
<comment type="cofactor">
    <cofactor evidence="9">
        <name>FAD</name>
        <dbReference type="ChEBI" id="CHEBI:57692"/>
    </cofactor>
    <text evidence="9">Binds 1 FAD per subunit.</text>
</comment>
<dbReference type="EMBL" id="CP011308">
    <property type="protein sequence ID" value="AKF24968.1"/>
    <property type="molecule type" value="Genomic_DNA"/>
</dbReference>
<dbReference type="PANTHER" id="PTHR43014">
    <property type="entry name" value="MERCURIC REDUCTASE"/>
    <property type="match status" value="1"/>
</dbReference>
<dbReference type="KEGG" id="slh:YH65_05865"/>
<dbReference type="OrthoDB" id="9786429at2"/>
<organism evidence="14 15">
    <name type="scientific">Sulfurovum lithotrophicum</name>
    <dbReference type="NCBI Taxonomy" id="206403"/>
    <lineage>
        <taxon>Bacteria</taxon>
        <taxon>Pseudomonadati</taxon>
        <taxon>Campylobacterota</taxon>
        <taxon>Epsilonproteobacteria</taxon>
        <taxon>Campylobacterales</taxon>
        <taxon>Sulfurovaceae</taxon>
        <taxon>Sulfurovum</taxon>
    </lineage>
</organism>
<evidence type="ECO:0000313" key="14">
    <source>
        <dbReference type="EMBL" id="AKF24968.1"/>
    </source>
</evidence>
<dbReference type="PRINTS" id="PR00368">
    <property type="entry name" value="FADPNR"/>
</dbReference>
<dbReference type="PRINTS" id="PR00411">
    <property type="entry name" value="PNDRDTASEI"/>
</dbReference>
<dbReference type="RefSeq" id="WP_046551052.1">
    <property type="nucleotide sequence ID" value="NZ_CP011308.1"/>
</dbReference>
<accession>A0A7U4M149</accession>
<evidence type="ECO:0000256" key="11">
    <source>
        <dbReference type="RuleBase" id="RU003691"/>
    </source>
</evidence>